<proteinExistence type="predicted"/>
<evidence type="ECO:0000256" key="1">
    <source>
        <dbReference type="SAM" id="MobiDB-lite"/>
    </source>
</evidence>
<gene>
    <name evidence="2" type="ORF">J2W94_001551</name>
</gene>
<dbReference type="RefSeq" id="WP_430540571.1">
    <property type="nucleotide sequence ID" value="NZ_JAVDTT010000002.1"/>
</dbReference>
<reference evidence="2 3" key="1">
    <citation type="submission" date="2023-07" db="EMBL/GenBank/DDBJ databases">
        <title>Sorghum-associated microbial communities from plants grown in Nebraska, USA.</title>
        <authorList>
            <person name="Schachtman D."/>
        </authorList>
    </citation>
    <scope>NUCLEOTIDE SEQUENCE [LARGE SCALE GENOMIC DNA]</scope>
    <source>
        <strain evidence="2 3">BE107</strain>
    </source>
</reference>
<comment type="caution">
    <text evidence="2">The sequence shown here is derived from an EMBL/GenBank/DDBJ whole genome shotgun (WGS) entry which is preliminary data.</text>
</comment>
<dbReference type="Proteomes" id="UP001254759">
    <property type="component" value="Unassembled WGS sequence"/>
</dbReference>
<name>A0ABU1RR77_9GAMM</name>
<protein>
    <submittedName>
        <fullName evidence="2">Uncharacterized protein</fullName>
    </submittedName>
</protein>
<keyword evidence="3" id="KW-1185">Reference proteome</keyword>
<sequence>MFLLLAVAGLLVAVGWNRGVMDLAGMTPRVEGKGNGIEVLDAGSRERSGSAPRAGSSSRNDFEGVGDLYTYVQSLRARETAGDPDALWMVSRVLDYCAAYAANPTGYAADTRAISKLKGAATVAMAAARDRVGRRCARFAPVDDFSLSALRAKRLEAARAGSLAAEAALLAMGEPLFAGNEYKQDLVERVRRSGNPDAYVAISPAMGIAGSGQEAYLGSVSGTQLAELAWLLAACRLGNDCSPGSVLMTSYCANGGICSRDSSQDFYSFVFDAGVPRQGADNLNGMVEGLMADIGVAK</sequence>
<accession>A0ABU1RR77</accession>
<evidence type="ECO:0000313" key="2">
    <source>
        <dbReference type="EMBL" id="MDR6841266.1"/>
    </source>
</evidence>
<dbReference type="EMBL" id="JAVDTT010000002">
    <property type="protein sequence ID" value="MDR6841266.1"/>
    <property type="molecule type" value="Genomic_DNA"/>
</dbReference>
<feature type="region of interest" description="Disordered" evidence="1">
    <location>
        <begin position="35"/>
        <end position="59"/>
    </location>
</feature>
<feature type="compositionally biased region" description="Low complexity" evidence="1">
    <location>
        <begin position="49"/>
        <end position="59"/>
    </location>
</feature>
<organism evidence="2 3">
    <name type="scientific">Pseudoxanthomonas sacheonensis</name>
    <dbReference type="NCBI Taxonomy" id="443615"/>
    <lineage>
        <taxon>Bacteria</taxon>
        <taxon>Pseudomonadati</taxon>
        <taxon>Pseudomonadota</taxon>
        <taxon>Gammaproteobacteria</taxon>
        <taxon>Lysobacterales</taxon>
        <taxon>Lysobacteraceae</taxon>
        <taxon>Pseudoxanthomonas</taxon>
    </lineage>
</organism>
<evidence type="ECO:0000313" key="3">
    <source>
        <dbReference type="Proteomes" id="UP001254759"/>
    </source>
</evidence>